<reference evidence="2 3" key="1">
    <citation type="submission" date="2019-06" db="EMBL/GenBank/DDBJ databases">
        <title>Whole genome shotgun sequence of Pseudonocardia hydrocarbonoxydans NBRC 14498.</title>
        <authorList>
            <person name="Hosoyama A."/>
            <person name="Uohara A."/>
            <person name="Ohji S."/>
            <person name="Ichikawa N."/>
        </authorList>
    </citation>
    <scope>NUCLEOTIDE SEQUENCE [LARGE SCALE GENOMIC DNA]</scope>
    <source>
        <strain evidence="2 3">NBRC 14498</strain>
    </source>
</reference>
<feature type="domain" description="Methyltransferase" evidence="1">
    <location>
        <begin position="70"/>
        <end position="166"/>
    </location>
</feature>
<protein>
    <recommendedName>
        <fullName evidence="1">Methyltransferase domain-containing protein</fullName>
    </recommendedName>
</protein>
<evidence type="ECO:0000313" key="2">
    <source>
        <dbReference type="EMBL" id="GEC19692.1"/>
    </source>
</evidence>
<gene>
    <name evidence="2" type="ORF">PHY01_19750</name>
</gene>
<dbReference type="InterPro" id="IPR041698">
    <property type="entry name" value="Methyltransf_25"/>
</dbReference>
<accession>A0A4Y3WLC2</accession>
<proteinExistence type="predicted"/>
<comment type="caution">
    <text evidence="2">The sequence shown here is derived from an EMBL/GenBank/DDBJ whole genome shotgun (WGS) entry which is preliminary data.</text>
</comment>
<dbReference type="Proteomes" id="UP000320338">
    <property type="component" value="Unassembled WGS sequence"/>
</dbReference>
<evidence type="ECO:0000313" key="3">
    <source>
        <dbReference type="Proteomes" id="UP000320338"/>
    </source>
</evidence>
<dbReference type="SUPFAM" id="SSF53335">
    <property type="entry name" value="S-adenosyl-L-methionine-dependent methyltransferases"/>
    <property type="match status" value="1"/>
</dbReference>
<name>A0A4Y3WLC2_9PSEU</name>
<dbReference type="Gene3D" id="3.40.50.150">
    <property type="entry name" value="Vaccinia Virus protein VP39"/>
    <property type="match status" value="1"/>
</dbReference>
<dbReference type="InterPro" id="IPR029063">
    <property type="entry name" value="SAM-dependent_MTases_sf"/>
</dbReference>
<keyword evidence="3" id="KW-1185">Reference proteome</keyword>
<dbReference type="Pfam" id="PF13649">
    <property type="entry name" value="Methyltransf_25"/>
    <property type="match status" value="1"/>
</dbReference>
<dbReference type="RefSeq" id="WP_141278229.1">
    <property type="nucleotide sequence ID" value="NZ_BAAARZ010000046.1"/>
</dbReference>
<sequence length="261" mass="27237">MWWNRALLVPHLVRLGLRAPRDVSTRWDRYWAGVTATGDGGDVLWDSSSSDEAQRYLDLLAAHADPGLPVVDVGCGNGRFTRALAGRFPRAVGVDLAASAVARARRESPPGVEFRTADMTAPGAGAALAADLGGCHVFVRGLLHTLDPPARLRLAANAADLLGDRGTLLVAETNYPGPLLGYLENLGAGAAGVPHPLAVAISAGIPRPTTFGTTELAAAFPPTAWTHVHTDVDARIATVPMGRAGSADSIPGLVAVLRRRT</sequence>
<dbReference type="AlphaFoldDB" id="A0A4Y3WLC2"/>
<organism evidence="2 3">
    <name type="scientific">Pseudonocardia hydrocarbonoxydans</name>
    <dbReference type="NCBI Taxonomy" id="76726"/>
    <lineage>
        <taxon>Bacteria</taxon>
        <taxon>Bacillati</taxon>
        <taxon>Actinomycetota</taxon>
        <taxon>Actinomycetes</taxon>
        <taxon>Pseudonocardiales</taxon>
        <taxon>Pseudonocardiaceae</taxon>
        <taxon>Pseudonocardia</taxon>
    </lineage>
</organism>
<dbReference type="EMBL" id="BJNG01000015">
    <property type="protein sequence ID" value="GEC19692.1"/>
    <property type="molecule type" value="Genomic_DNA"/>
</dbReference>
<dbReference type="OrthoDB" id="495703at2"/>
<evidence type="ECO:0000259" key="1">
    <source>
        <dbReference type="Pfam" id="PF13649"/>
    </source>
</evidence>